<accession>A0A239D6Q3</accession>
<dbReference type="OrthoDB" id="8911044at2"/>
<reference evidence="1 2" key="1">
    <citation type="submission" date="2017-06" db="EMBL/GenBank/DDBJ databases">
        <authorList>
            <person name="Kim H.J."/>
            <person name="Triplett B.A."/>
        </authorList>
    </citation>
    <scope>NUCLEOTIDE SEQUENCE [LARGE SCALE GENOMIC DNA]</scope>
    <source>
        <strain evidence="1 2">DSM 18704</strain>
    </source>
</reference>
<dbReference type="Proteomes" id="UP000198356">
    <property type="component" value="Unassembled WGS sequence"/>
</dbReference>
<proteinExistence type="predicted"/>
<evidence type="ECO:0000313" key="1">
    <source>
        <dbReference type="EMBL" id="SNS27544.1"/>
    </source>
</evidence>
<name>A0A239D6Q3_9BACT</name>
<dbReference type="RefSeq" id="WP_089406610.1">
    <property type="nucleotide sequence ID" value="NZ_FZOU01000001.1"/>
</dbReference>
<dbReference type="AlphaFoldDB" id="A0A239D6Q3"/>
<keyword evidence="2" id="KW-1185">Reference proteome</keyword>
<gene>
    <name evidence="1" type="ORF">SAMN05421770_101300</name>
</gene>
<organism evidence="1 2">
    <name type="scientific">Granulicella rosea</name>
    <dbReference type="NCBI Taxonomy" id="474952"/>
    <lineage>
        <taxon>Bacteria</taxon>
        <taxon>Pseudomonadati</taxon>
        <taxon>Acidobacteriota</taxon>
        <taxon>Terriglobia</taxon>
        <taxon>Terriglobales</taxon>
        <taxon>Acidobacteriaceae</taxon>
        <taxon>Granulicella</taxon>
    </lineage>
</organism>
<dbReference type="EMBL" id="FZOU01000001">
    <property type="protein sequence ID" value="SNS27544.1"/>
    <property type="molecule type" value="Genomic_DNA"/>
</dbReference>
<evidence type="ECO:0000313" key="2">
    <source>
        <dbReference type="Proteomes" id="UP000198356"/>
    </source>
</evidence>
<protein>
    <submittedName>
        <fullName evidence="1">Uncharacterized protein</fullName>
    </submittedName>
</protein>
<sequence>MYVRFVVPELDSESEREQGIFQAIVRLHEDGDLSPEERERLEVLRDWFNNWLDKPARFTASKPPYYRKQQRAISWFKDSAKAHIAVVFEMVAILRHHGIHVTMLKAERVGYVVYEDDYQIVAEPFADTLT</sequence>